<proteinExistence type="predicted"/>
<dbReference type="Proteomes" id="UP001451606">
    <property type="component" value="Chromosome"/>
</dbReference>
<evidence type="ECO:0000313" key="2">
    <source>
        <dbReference type="EMBL" id="WYY00977.1"/>
    </source>
</evidence>
<keyword evidence="1" id="KW-0472">Membrane</keyword>
<sequence length="57" mass="6914">MYRQTWKPWKVQEPYFTKEQIRSNPALRKFRRIRMAFLILNPTLVAVILVMFALGVF</sequence>
<keyword evidence="3" id="KW-1185">Reference proteome</keyword>
<dbReference type="AlphaFoldDB" id="A0AAX4NJ88"/>
<dbReference type="RefSeq" id="WP_393971300.1">
    <property type="nucleotide sequence ID" value="NZ_CP133772.1"/>
</dbReference>
<name>A0AAX4NJ88_9ARCH</name>
<organism evidence="2 3">
    <name type="scientific">Oxyplasma meridianum</name>
    <dbReference type="NCBI Taxonomy" id="3073602"/>
    <lineage>
        <taxon>Archaea</taxon>
        <taxon>Methanobacteriati</taxon>
        <taxon>Thermoplasmatota</taxon>
        <taxon>Thermoplasmata</taxon>
        <taxon>Thermoplasmatales</taxon>
        <taxon>Thermoplasmataceae</taxon>
        <taxon>Oxyplasma</taxon>
    </lineage>
</organism>
<evidence type="ECO:0000256" key="1">
    <source>
        <dbReference type="SAM" id="Phobius"/>
    </source>
</evidence>
<dbReference type="EMBL" id="CP133772">
    <property type="protein sequence ID" value="WYY00977.1"/>
    <property type="molecule type" value="Genomic_DNA"/>
</dbReference>
<evidence type="ECO:0000313" key="3">
    <source>
        <dbReference type="Proteomes" id="UP001451606"/>
    </source>
</evidence>
<keyword evidence="1" id="KW-1133">Transmembrane helix</keyword>
<accession>A0AAX4NJ88</accession>
<gene>
    <name evidence="2" type="ORF">OXIME_001570</name>
</gene>
<protein>
    <submittedName>
        <fullName evidence="2">Uncharacterized protein</fullName>
    </submittedName>
</protein>
<dbReference type="KEGG" id="omr:OXIME_001570"/>
<reference evidence="2 3" key="1">
    <citation type="submission" date="2023-09" db="EMBL/GenBank/DDBJ databases">
        <authorList>
            <person name="Golyshina O.V."/>
            <person name="Lunev E.A."/>
            <person name="Bargiela R."/>
            <person name="Gaines M.C."/>
            <person name="Daum B."/>
            <person name="Bale N.J."/>
            <person name="Koenen M."/>
            <person name="Sinninghe Damst J.S."/>
            <person name="Yakimov M."/>
            <person name="Golyshin P.N."/>
        </authorList>
    </citation>
    <scope>NUCLEOTIDE SEQUENCE [LARGE SCALE GENOMIC DNA]</scope>
    <source>
        <strain evidence="2 3">M1</strain>
    </source>
</reference>
<feature type="transmembrane region" description="Helical" evidence="1">
    <location>
        <begin position="35"/>
        <end position="56"/>
    </location>
</feature>
<dbReference type="GeneID" id="95968308"/>
<keyword evidence="1" id="KW-0812">Transmembrane</keyword>